<dbReference type="AlphaFoldDB" id="A0A0L6V7S9"/>
<keyword evidence="1" id="KW-1133">Transmembrane helix</keyword>
<keyword evidence="1" id="KW-0472">Membrane</keyword>
<sequence>MLNLSGGIKDFFIVFFCVFFLTFYHLHFFMASFPFPPCFSLIDSIFLNILLPPNYFFFMVVTVSKDRKDIKMGIRAKKKKSGNPYHQGIILSTLLSSAIVYILDIFCLKHVACWLHVTHIYAAKIKLNYCGKLSNMMCIIIGSTKLPALGGQSSQHQLGKLSYTDFNEQTKSGKYAGLHAADPAISLLRAIKHFHNECPLSSTARQKLSHLRQPSWVKWKVRLCHGLLSEELKAIPYTFFFSNPCPNQPGPSEHVCPLNPGSFDSCKKRAKLPTCKNFKAFIIHPSGYLAYIVAPNRKKYHTTRNSISLSIKYAAYEASLQAGAFSNTGGSTPNKGPAMGYPLCQLLLLAVQRASLEQSLADRQALAADCQALAADRHATHDHCGVFIGEAVAAAEADQSKQRKVSSGLFSAEKINFCFLQAGSKRGGLVLGSSRHQRRIGRMRVVPEGASGENRAGGVPGGPEEGSSYISTLSSAYIISSVVVYFPSKLYSPQSSSTPLSRNSHTSDNPLILLYIPCMCIHSNRNKLLRTQTGDTLKKKKTLGAASFVPGKSILCPYISVPHLHRCEIWRLTGLIGGELMHESKLPSKLHMFACICFWHSHCAVCTVTVHQSLVESSLENGLSKKRSFLGLSACQLQAVEQVSFAVLCVFCYLSFVVMNSQHESDPHTYMSQFLLVF</sequence>
<feature type="transmembrane region" description="Helical" evidence="1">
    <location>
        <begin position="45"/>
        <end position="64"/>
    </location>
</feature>
<dbReference type="EMBL" id="LAVV01007181">
    <property type="protein sequence ID" value="KNZ56818.1"/>
    <property type="molecule type" value="Genomic_DNA"/>
</dbReference>
<keyword evidence="3" id="KW-1185">Reference proteome</keyword>
<dbReference type="Proteomes" id="UP000037035">
    <property type="component" value="Unassembled WGS sequence"/>
</dbReference>
<organism evidence="2 3">
    <name type="scientific">Puccinia sorghi</name>
    <dbReference type="NCBI Taxonomy" id="27349"/>
    <lineage>
        <taxon>Eukaryota</taxon>
        <taxon>Fungi</taxon>
        <taxon>Dikarya</taxon>
        <taxon>Basidiomycota</taxon>
        <taxon>Pucciniomycotina</taxon>
        <taxon>Pucciniomycetes</taxon>
        <taxon>Pucciniales</taxon>
        <taxon>Pucciniaceae</taxon>
        <taxon>Puccinia</taxon>
    </lineage>
</organism>
<feature type="transmembrane region" description="Helical" evidence="1">
    <location>
        <begin position="12"/>
        <end position="33"/>
    </location>
</feature>
<evidence type="ECO:0000313" key="2">
    <source>
        <dbReference type="EMBL" id="KNZ56818.1"/>
    </source>
</evidence>
<name>A0A0L6V7S9_9BASI</name>
<comment type="caution">
    <text evidence="2">The sequence shown here is derived from an EMBL/GenBank/DDBJ whole genome shotgun (WGS) entry which is preliminary data.</text>
</comment>
<reference evidence="2 3" key="1">
    <citation type="submission" date="2015-08" db="EMBL/GenBank/DDBJ databases">
        <title>Next Generation Sequencing and Analysis of the Genome of Puccinia sorghi L Schw, the Causal Agent of Maize Common Rust.</title>
        <authorList>
            <person name="Rochi L."/>
            <person name="Burguener G."/>
            <person name="Darino M."/>
            <person name="Turjanski A."/>
            <person name="Kreff E."/>
            <person name="Dieguez M.J."/>
            <person name="Sacco F."/>
        </authorList>
    </citation>
    <scope>NUCLEOTIDE SEQUENCE [LARGE SCALE GENOMIC DNA]</scope>
    <source>
        <strain evidence="2 3">RO10H11247</strain>
    </source>
</reference>
<accession>A0A0L6V7S9</accession>
<evidence type="ECO:0000256" key="1">
    <source>
        <dbReference type="SAM" id="Phobius"/>
    </source>
</evidence>
<keyword evidence="1" id="KW-0812">Transmembrane</keyword>
<dbReference type="VEuPathDB" id="FungiDB:VP01_230g6"/>
<protein>
    <submittedName>
        <fullName evidence="2">Uncharacterized protein</fullName>
    </submittedName>
</protein>
<evidence type="ECO:0000313" key="3">
    <source>
        <dbReference type="Proteomes" id="UP000037035"/>
    </source>
</evidence>
<feature type="transmembrane region" description="Helical" evidence="1">
    <location>
        <begin position="85"/>
        <end position="103"/>
    </location>
</feature>
<proteinExistence type="predicted"/>
<gene>
    <name evidence="2" type="ORF">VP01_230g6</name>
</gene>